<sequence>MALKVNLTMVSSKAAFTPRWQVTHGKRQMASGKPHGVPCENENPETYETFHTEVAWHVTCATCNMPRHSGVGPAHYFLMCNLPPWTTIEEQKHKYCDESNKQA</sequence>
<evidence type="ECO:0000313" key="1">
    <source>
        <dbReference type="EMBL" id="MPC37094.1"/>
    </source>
</evidence>
<reference evidence="1 2" key="1">
    <citation type="submission" date="2019-05" db="EMBL/GenBank/DDBJ databases">
        <title>Another draft genome of Portunus trituberculatus and its Hox gene families provides insights of decapod evolution.</title>
        <authorList>
            <person name="Jeong J.-H."/>
            <person name="Song I."/>
            <person name="Kim S."/>
            <person name="Choi T."/>
            <person name="Kim D."/>
            <person name="Ryu S."/>
            <person name="Kim W."/>
        </authorList>
    </citation>
    <scope>NUCLEOTIDE SEQUENCE [LARGE SCALE GENOMIC DNA]</scope>
    <source>
        <tissue evidence="1">Muscle</tissue>
    </source>
</reference>
<name>A0A5B7EXP1_PORTR</name>
<accession>A0A5B7EXP1</accession>
<dbReference type="AlphaFoldDB" id="A0A5B7EXP1"/>
<protein>
    <submittedName>
        <fullName evidence="1">Uncharacterized protein</fullName>
    </submittedName>
</protein>
<organism evidence="1 2">
    <name type="scientific">Portunus trituberculatus</name>
    <name type="common">Swimming crab</name>
    <name type="synonym">Neptunus trituberculatus</name>
    <dbReference type="NCBI Taxonomy" id="210409"/>
    <lineage>
        <taxon>Eukaryota</taxon>
        <taxon>Metazoa</taxon>
        <taxon>Ecdysozoa</taxon>
        <taxon>Arthropoda</taxon>
        <taxon>Crustacea</taxon>
        <taxon>Multicrustacea</taxon>
        <taxon>Malacostraca</taxon>
        <taxon>Eumalacostraca</taxon>
        <taxon>Eucarida</taxon>
        <taxon>Decapoda</taxon>
        <taxon>Pleocyemata</taxon>
        <taxon>Brachyura</taxon>
        <taxon>Eubrachyura</taxon>
        <taxon>Portunoidea</taxon>
        <taxon>Portunidae</taxon>
        <taxon>Portuninae</taxon>
        <taxon>Portunus</taxon>
    </lineage>
</organism>
<dbReference type="EMBL" id="VSRR010003686">
    <property type="protein sequence ID" value="MPC37094.1"/>
    <property type="molecule type" value="Genomic_DNA"/>
</dbReference>
<gene>
    <name evidence="1" type="ORF">E2C01_030568</name>
</gene>
<proteinExistence type="predicted"/>
<keyword evidence="2" id="KW-1185">Reference proteome</keyword>
<comment type="caution">
    <text evidence="1">The sequence shown here is derived from an EMBL/GenBank/DDBJ whole genome shotgun (WGS) entry which is preliminary data.</text>
</comment>
<dbReference type="Proteomes" id="UP000324222">
    <property type="component" value="Unassembled WGS sequence"/>
</dbReference>
<evidence type="ECO:0000313" key="2">
    <source>
        <dbReference type="Proteomes" id="UP000324222"/>
    </source>
</evidence>